<evidence type="ECO:0000313" key="3">
    <source>
        <dbReference type="WormBase" id="C04G2.5"/>
    </source>
</evidence>
<dbReference type="HOGENOM" id="CLU_1230902_0_0_1"/>
<dbReference type="AGR" id="WB:WBGene00007306"/>
<keyword evidence="2" id="KW-1185">Reference proteome</keyword>
<reference evidence="1 2" key="1">
    <citation type="journal article" date="1998" name="Science">
        <title>Genome sequence of the nematode C. elegans: a platform for investigating biology.</title>
        <authorList>
            <consortium name="The C. elegans sequencing consortium"/>
            <person name="Sulson J.E."/>
            <person name="Waterston R."/>
        </authorList>
    </citation>
    <scope>NUCLEOTIDE SEQUENCE [LARGE SCALE GENOMIC DNA]</scope>
    <source>
        <strain evidence="1 2">Bristol N2</strain>
    </source>
</reference>
<dbReference type="Bgee" id="WBGene00007306">
    <property type="expression patterns" value="Expressed in larva and 1 other cell type or tissue"/>
</dbReference>
<dbReference type="Proteomes" id="UP000001940">
    <property type="component" value="Chromosome IV"/>
</dbReference>
<proteinExistence type="predicted"/>
<protein>
    <submittedName>
        <fullName evidence="1">BTB domain-containing protein</fullName>
    </submittedName>
</protein>
<evidence type="ECO:0000313" key="1">
    <source>
        <dbReference type="EMBL" id="CAA94672.1"/>
    </source>
</evidence>
<dbReference type="WormBase" id="C04G2.5">
    <property type="protein sequence ID" value="CE05213"/>
    <property type="gene ID" value="WBGene00007306"/>
</dbReference>
<dbReference type="AlphaFoldDB" id="Q17628"/>
<evidence type="ECO:0000313" key="2">
    <source>
        <dbReference type="Proteomes" id="UP000001940"/>
    </source>
</evidence>
<dbReference type="STRING" id="6239.C04G2.5.1"/>
<dbReference type="RefSeq" id="NP_501833.1">
    <property type="nucleotide sequence ID" value="NM_069432.2"/>
</dbReference>
<gene>
    <name evidence="1 3" type="ORF">C04G2.5</name>
    <name evidence="1" type="ORF">CELE_C04G2.5</name>
</gene>
<dbReference type="PhylomeDB" id="Q17628"/>
<accession>Q17628</accession>
<dbReference type="UCSC" id="C04G2.5">
    <property type="organism name" value="c. elegans"/>
</dbReference>
<dbReference type="PIR" id="T18920">
    <property type="entry name" value="T18920"/>
</dbReference>
<dbReference type="GeneID" id="182233"/>
<dbReference type="KEGG" id="cel:CELE_C04G2.5"/>
<organism evidence="1 2">
    <name type="scientific">Caenorhabditis elegans</name>
    <dbReference type="NCBI Taxonomy" id="6239"/>
    <lineage>
        <taxon>Eukaryota</taxon>
        <taxon>Metazoa</taxon>
        <taxon>Ecdysozoa</taxon>
        <taxon>Nematoda</taxon>
        <taxon>Chromadorea</taxon>
        <taxon>Rhabditida</taxon>
        <taxon>Rhabditina</taxon>
        <taxon>Rhabditomorpha</taxon>
        <taxon>Rhabditoidea</taxon>
        <taxon>Rhabditidae</taxon>
        <taxon>Peloderinae</taxon>
        <taxon>Caenorhabditis</taxon>
    </lineage>
</organism>
<dbReference type="CTD" id="182233"/>
<sequence length="225" mass="26308">MDNHDDKSKSDRFCDINNNMTTQFDRLSINSDASLVITSSRLAMQGADETSDWTPNKYSWFKLVTPNPVETRVVQQKAQMKGLKIHKMVHNFIPSRKQGYLGYYNFDVKSYEESEKARNLFPTDFVDAFCCQHLLGKNEQEFVFHAVNENDLKILCCIATYCKETKLDAPLDPMQHLNNLNLFYEAINNERAFIIMKDFMSDNGMKYLCRLKKDITDIRDRRNNN</sequence>
<dbReference type="EMBL" id="BX284604">
    <property type="protein sequence ID" value="CAA94672.1"/>
    <property type="molecule type" value="Genomic_DNA"/>
</dbReference>
<dbReference type="InParanoid" id="Q17628"/>
<name>Q17628_CAEEL</name>
<dbReference type="PaxDb" id="6239-C04G2.5"/>